<dbReference type="AlphaFoldDB" id="A0A9X3CQX7"/>
<dbReference type="RefSeq" id="WP_265676361.1">
    <property type="nucleotide sequence ID" value="NZ_JAKRRY010000026.1"/>
</dbReference>
<dbReference type="GO" id="GO:0005886">
    <property type="term" value="C:plasma membrane"/>
    <property type="evidence" value="ECO:0007669"/>
    <property type="project" value="UniProtKB-SubCell"/>
</dbReference>
<dbReference type="InterPro" id="IPR017850">
    <property type="entry name" value="Alkaline_phosphatase_core_sf"/>
</dbReference>
<keyword evidence="2" id="KW-1003">Cell membrane</keyword>
<feature type="transmembrane region" description="Helical" evidence="6">
    <location>
        <begin position="161"/>
        <end position="183"/>
    </location>
</feature>
<dbReference type="Pfam" id="PF00884">
    <property type="entry name" value="Sulfatase"/>
    <property type="match status" value="1"/>
</dbReference>
<dbReference type="SUPFAM" id="SSF53649">
    <property type="entry name" value="Alkaline phosphatase-like"/>
    <property type="match status" value="1"/>
</dbReference>
<evidence type="ECO:0000256" key="3">
    <source>
        <dbReference type="ARBA" id="ARBA00022692"/>
    </source>
</evidence>
<evidence type="ECO:0000313" key="8">
    <source>
        <dbReference type="EMBL" id="MCW8347821.1"/>
    </source>
</evidence>
<reference evidence="8" key="1">
    <citation type="submission" date="2022-02" db="EMBL/GenBank/DDBJ databases">
        <title>Vibrio sp. nov, a new bacterium isolated from seawater.</title>
        <authorList>
            <person name="Yuan Y."/>
        </authorList>
    </citation>
    <scope>NUCLEOTIDE SEQUENCE</scope>
    <source>
        <strain evidence="8">ZSDZ65</strain>
    </source>
</reference>
<comment type="caution">
    <text evidence="8">The sequence shown here is derived from an EMBL/GenBank/DDBJ whole genome shotgun (WGS) entry which is preliminary data.</text>
</comment>
<accession>A0A9X3CQX7</accession>
<organism evidence="8 9">
    <name type="scientific">Vibrio qingdaonensis</name>
    <dbReference type="NCBI Taxonomy" id="2829491"/>
    <lineage>
        <taxon>Bacteria</taxon>
        <taxon>Pseudomonadati</taxon>
        <taxon>Pseudomonadota</taxon>
        <taxon>Gammaproteobacteria</taxon>
        <taxon>Vibrionales</taxon>
        <taxon>Vibrionaceae</taxon>
        <taxon>Vibrio</taxon>
    </lineage>
</organism>
<proteinExistence type="predicted"/>
<keyword evidence="5 6" id="KW-0472">Membrane</keyword>
<gene>
    <name evidence="8" type="ORF">MD535_17660</name>
</gene>
<dbReference type="PANTHER" id="PTHR47371:SF3">
    <property type="entry name" value="PHOSPHOGLYCEROL TRANSFERASE I"/>
    <property type="match status" value="1"/>
</dbReference>
<keyword evidence="9" id="KW-1185">Reference proteome</keyword>
<keyword evidence="3 6" id="KW-0812">Transmembrane</keyword>
<evidence type="ECO:0000259" key="7">
    <source>
        <dbReference type="Pfam" id="PF00884"/>
    </source>
</evidence>
<feature type="transmembrane region" description="Helical" evidence="6">
    <location>
        <begin position="122"/>
        <end position="149"/>
    </location>
</feature>
<evidence type="ECO:0000256" key="1">
    <source>
        <dbReference type="ARBA" id="ARBA00004651"/>
    </source>
</evidence>
<dbReference type="InterPro" id="IPR000917">
    <property type="entry name" value="Sulfatase_N"/>
</dbReference>
<feature type="transmembrane region" description="Helical" evidence="6">
    <location>
        <begin position="81"/>
        <end position="102"/>
    </location>
</feature>
<dbReference type="InterPro" id="IPR050448">
    <property type="entry name" value="OpgB/LTA_synthase_biosynth"/>
</dbReference>
<evidence type="ECO:0000313" key="9">
    <source>
        <dbReference type="Proteomes" id="UP001155587"/>
    </source>
</evidence>
<dbReference type="Proteomes" id="UP001155587">
    <property type="component" value="Unassembled WGS sequence"/>
</dbReference>
<comment type="subcellular location">
    <subcellularLocation>
        <location evidence="1">Cell membrane</location>
        <topology evidence="1">Multi-pass membrane protein</topology>
    </subcellularLocation>
</comment>
<feature type="transmembrane region" description="Helical" evidence="6">
    <location>
        <begin position="7"/>
        <end position="27"/>
    </location>
</feature>
<protein>
    <submittedName>
        <fullName evidence="8">LTA synthase family protein</fullName>
    </submittedName>
</protein>
<evidence type="ECO:0000256" key="4">
    <source>
        <dbReference type="ARBA" id="ARBA00022989"/>
    </source>
</evidence>
<dbReference type="EMBL" id="JAKRRY010000026">
    <property type="protein sequence ID" value="MCW8347821.1"/>
    <property type="molecule type" value="Genomic_DNA"/>
</dbReference>
<evidence type="ECO:0000256" key="6">
    <source>
        <dbReference type="SAM" id="Phobius"/>
    </source>
</evidence>
<evidence type="ECO:0000256" key="2">
    <source>
        <dbReference type="ARBA" id="ARBA00022475"/>
    </source>
</evidence>
<keyword evidence="4 6" id="KW-1133">Transmembrane helix</keyword>
<feature type="transmembrane region" description="Helical" evidence="6">
    <location>
        <begin position="47"/>
        <end position="69"/>
    </location>
</feature>
<name>A0A9X3CQX7_9VIBR</name>
<dbReference type="PANTHER" id="PTHR47371">
    <property type="entry name" value="LIPOTEICHOIC ACID SYNTHASE"/>
    <property type="match status" value="1"/>
</dbReference>
<feature type="domain" description="Sulfatase N-terminal" evidence="7">
    <location>
        <begin position="258"/>
        <end position="522"/>
    </location>
</feature>
<sequence length="617" mass="69089">MFLSLSRVLLSFILLAVISKVTFLGWYEFSYTTTSLLEFFKATAWGVRFDLTVAFLLSCLGFLLLLPIAPFSKAHQLCHKVWLVLCGAWIIFTTVGDTIYLSQASRHVTVDLHLGKGMELELATTALTQFGHLILVAVVLLAIYSYVAIRCVPAIRFANKWYSSIAIALVWVLLTVTAVRGGFSDKPQSPMYAYKIGDVNQARIAWSAPYGITYYSLIGEDKSGHRWTPEQSLEAMEDLRQQLNRTTSTQLETLSDHDVIVVLLESWTAVDMKSYGSEFDSTPFFDSLREESLTTTSFYSNGFRTVEGVFTTMCSHPNPVGGSVAGSRLESMPYQCLPQVLKEQGWHTTFVQGSGKGMVGAFAQALGFTDSFGKFDYEDVGQEQNYWGYMDDGIYDFALEKLASHSQPQFMVINTGTTHDSYLPNESDYAFGKSTPDETRRSVVNYSDQSLERFVSKLKAQTDKPTLLVLVADHTMVGARSDLRHVSIPFLMVGINTDLAPQELDVAGSHKDIAPTIMDWLGGQVSWFSGRSLLSSNYQQGADFTVNNQFYWAAQQKLVRINATSGEKEACYQIGDNTTTLTEQTCDSPEFQTMYQQGKRYMLYSQQHLFDGTTQQY</sequence>
<evidence type="ECO:0000256" key="5">
    <source>
        <dbReference type="ARBA" id="ARBA00023136"/>
    </source>
</evidence>
<dbReference type="CDD" id="cd16015">
    <property type="entry name" value="LTA_synthase"/>
    <property type="match status" value="1"/>
</dbReference>
<dbReference type="Gene3D" id="3.40.720.10">
    <property type="entry name" value="Alkaline Phosphatase, subunit A"/>
    <property type="match status" value="1"/>
</dbReference>